<proteinExistence type="predicted"/>
<keyword evidence="1" id="KW-0812">Transmembrane</keyword>
<dbReference type="Proteomes" id="UP000295558">
    <property type="component" value="Unassembled WGS sequence"/>
</dbReference>
<dbReference type="RefSeq" id="WP_036070441.1">
    <property type="nucleotide sequence ID" value="NZ_JAASUO010000033.1"/>
</dbReference>
<organism evidence="2 3">
    <name type="scientific">Listeria rocourtiae</name>
    <dbReference type="NCBI Taxonomy" id="647910"/>
    <lineage>
        <taxon>Bacteria</taxon>
        <taxon>Bacillati</taxon>
        <taxon>Bacillota</taxon>
        <taxon>Bacilli</taxon>
        <taxon>Bacillales</taxon>
        <taxon>Listeriaceae</taxon>
        <taxon>Listeria</taxon>
    </lineage>
</organism>
<keyword evidence="1" id="KW-1133">Transmembrane helix</keyword>
<dbReference type="OrthoDB" id="2360965at2"/>
<keyword evidence="3" id="KW-1185">Reference proteome</keyword>
<evidence type="ECO:0000313" key="3">
    <source>
        <dbReference type="Proteomes" id="UP000295558"/>
    </source>
</evidence>
<gene>
    <name evidence="2" type="ORF">DFP96_1225</name>
</gene>
<name>A0A4R6ZE75_9LIST</name>
<keyword evidence="1" id="KW-0472">Membrane</keyword>
<sequence>MSNLMNLFMGPGVVHEIKIENKTRHTILDTYLVSGNQSEKGNDFRIGEKRSLYLPASNSNVCELNFRISGQEYCFPIREKINSRNQAPIVVNIVTDGTASLDVETYREQQQGPNGKLTWQDSKIILGASTFVLIFFIIWLMNVL</sequence>
<protein>
    <submittedName>
        <fullName evidence="2">Uncharacterized protein</fullName>
    </submittedName>
</protein>
<feature type="transmembrane region" description="Helical" evidence="1">
    <location>
        <begin position="124"/>
        <end position="141"/>
    </location>
</feature>
<dbReference type="AlphaFoldDB" id="A0A4R6ZE75"/>
<reference evidence="2 3" key="1">
    <citation type="submission" date="2019-03" db="EMBL/GenBank/DDBJ databases">
        <title>Genomic Encyclopedia of Type Strains, Phase III (KMG-III): the genomes of soil and plant-associated and newly described type strains.</title>
        <authorList>
            <person name="Whitman W."/>
        </authorList>
    </citation>
    <scope>NUCLEOTIDE SEQUENCE [LARGE SCALE GENOMIC DNA]</scope>
    <source>
        <strain evidence="2 3">CECT 7972</strain>
    </source>
</reference>
<evidence type="ECO:0000256" key="1">
    <source>
        <dbReference type="SAM" id="Phobius"/>
    </source>
</evidence>
<accession>A0A4R6ZE75</accession>
<dbReference type="EMBL" id="SNZK01000022">
    <property type="protein sequence ID" value="TDR50398.1"/>
    <property type="molecule type" value="Genomic_DNA"/>
</dbReference>
<evidence type="ECO:0000313" key="2">
    <source>
        <dbReference type="EMBL" id="TDR50398.1"/>
    </source>
</evidence>
<dbReference type="STRING" id="1265846.PROCOU_06773"/>
<comment type="caution">
    <text evidence="2">The sequence shown here is derived from an EMBL/GenBank/DDBJ whole genome shotgun (WGS) entry which is preliminary data.</text>
</comment>